<reference evidence="1" key="1">
    <citation type="submission" date="2023-03" db="EMBL/GenBank/DDBJ databases">
        <authorList>
            <person name="Steffen K."/>
            <person name="Cardenas P."/>
        </authorList>
    </citation>
    <scope>NUCLEOTIDE SEQUENCE</scope>
</reference>
<dbReference type="EMBL" id="CASHTH010001843">
    <property type="protein sequence ID" value="CAI8020696.1"/>
    <property type="molecule type" value="Genomic_DNA"/>
</dbReference>
<feature type="non-terminal residue" evidence="1">
    <location>
        <position position="1"/>
    </location>
</feature>
<evidence type="ECO:0000313" key="1">
    <source>
        <dbReference type="EMBL" id="CAI8020696.1"/>
    </source>
</evidence>
<name>A0AA35WKQ9_GEOBA</name>
<dbReference type="SUPFAM" id="SSF56300">
    <property type="entry name" value="Metallo-dependent phosphatases"/>
    <property type="match status" value="1"/>
</dbReference>
<evidence type="ECO:0000313" key="2">
    <source>
        <dbReference type="Proteomes" id="UP001174909"/>
    </source>
</evidence>
<keyword evidence="2" id="KW-1185">Reference proteome</keyword>
<dbReference type="Proteomes" id="UP001174909">
    <property type="component" value="Unassembled WGS sequence"/>
</dbReference>
<sequence>MYIATTNYNEPDGHMPVALELQEHIEPLLLEHKVDLALWAHHHSWQRFCKINQDQCDD</sequence>
<accession>A0AA35WKQ9</accession>
<organism evidence="1 2">
    <name type="scientific">Geodia barretti</name>
    <name type="common">Barrett's horny sponge</name>
    <dbReference type="NCBI Taxonomy" id="519541"/>
    <lineage>
        <taxon>Eukaryota</taxon>
        <taxon>Metazoa</taxon>
        <taxon>Porifera</taxon>
        <taxon>Demospongiae</taxon>
        <taxon>Heteroscleromorpha</taxon>
        <taxon>Tetractinellida</taxon>
        <taxon>Astrophorina</taxon>
        <taxon>Geodiidae</taxon>
        <taxon>Geodia</taxon>
    </lineage>
</organism>
<proteinExistence type="predicted"/>
<dbReference type="Gene3D" id="3.60.21.10">
    <property type="match status" value="1"/>
</dbReference>
<protein>
    <submittedName>
        <fullName evidence="1">Probable inactive purple acid phosphatase 2</fullName>
    </submittedName>
</protein>
<dbReference type="AlphaFoldDB" id="A0AA35WKQ9"/>
<gene>
    <name evidence="1" type="ORF">GBAR_LOCUS12356</name>
</gene>
<dbReference type="InterPro" id="IPR029052">
    <property type="entry name" value="Metallo-depent_PP-like"/>
</dbReference>
<comment type="caution">
    <text evidence="1">The sequence shown here is derived from an EMBL/GenBank/DDBJ whole genome shotgun (WGS) entry which is preliminary data.</text>
</comment>